<name>A0A919V2A8_9ACTN</name>
<dbReference type="SUPFAM" id="SSF50475">
    <property type="entry name" value="FMN-binding split barrel"/>
    <property type="match status" value="1"/>
</dbReference>
<reference evidence="3" key="1">
    <citation type="submission" date="2021-01" db="EMBL/GenBank/DDBJ databases">
        <title>Whole genome shotgun sequence of Sphaerisporangium rufum NBRC 109079.</title>
        <authorList>
            <person name="Komaki H."/>
            <person name="Tamura T."/>
        </authorList>
    </citation>
    <scope>NUCLEOTIDE SEQUENCE</scope>
    <source>
        <strain evidence="3">NBRC 109079</strain>
    </source>
</reference>
<dbReference type="AlphaFoldDB" id="A0A919V2A8"/>
<dbReference type="Pfam" id="PF04075">
    <property type="entry name" value="F420H2_quin_red"/>
    <property type="match status" value="1"/>
</dbReference>
<dbReference type="RefSeq" id="WP_203995024.1">
    <property type="nucleotide sequence ID" value="NZ_BOOU01000122.1"/>
</dbReference>
<dbReference type="Gene3D" id="2.30.110.10">
    <property type="entry name" value="Electron Transport, Fmn-binding Protein, Chain A"/>
    <property type="match status" value="1"/>
</dbReference>
<evidence type="ECO:0000313" key="4">
    <source>
        <dbReference type="Proteomes" id="UP000655287"/>
    </source>
</evidence>
<dbReference type="PANTHER" id="PTHR39428:SF1">
    <property type="entry name" value="F420H(2)-DEPENDENT QUINONE REDUCTASE RV1261C"/>
    <property type="match status" value="1"/>
</dbReference>
<dbReference type="EMBL" id="BOOU01000122">
    <property type="protein sequence ID" value="GII81956.1"/>
    <property type="molecule type" value="Genomic_DNA"/>
</dbReference>
<comment type="similarity">
    <text evidence="1">Belongs to the F420H(2)-dependent quinone reductase family.</text>
</comment>
<evidence type="ECO:0000313" key="3">
    <source>
        <dbReference type="EMBL" id="GII81956.1"/>
    </source>
</evidence>
<keyword evidence="4" id="KW-1185">Reference proteome</keyword>
<accession>A0A919V2A8</accession>
<comment type="catalytic activity">
    <reaction evidence="2">
        <text>oxidized coenzyme F420-(gamma-L-Glu)(n) + a quinol + H(+) = reduced coenzyme F420-(gamma-L-Glu)(n) + a quinone</text>
        <dbReference type="Rhea" id="RHEA:39663"/>
        <dbReference type="Rhea" id="RHEA-COMP:12939"/>
        <dbReference type="Rhea" id="RHEA-COMP:14378"/>
        <dbReference type="ChEBI" id="CHEBI:15378"/>
        <dbReference type="ChEBI" id="CHEBI:24646"/>
        <dbReference type="ChEBI" id="CHEBI:132124"/>
        <dbReference type="ChEBI" id="CHEBI:133980"/>
        <dbReference type="ChEBI" id="CHEBI:139511"/>
    </reaction>
</comment>
<dbReference type="GO" id="GO:0005886">
    <property type="term" value="C:plasma membrane"/>
    <property type="evidence" value="ECO:0007669"/>
    <property type="project" value="TreeGrafter"/>
</dbReference>
<proteinExistence type="inferred from homology"/>
<dbReference type="Proteomes" id="UP000655287">
    <property type="component" value="Unassembled WGS sequence"/>
</dbReference>
<gene>
    <name evidence="3" type="ORF">Sru01_69380</name>
</gene>
<evidence type="ECO:0000256" key="2">
    <source>
        <dbReference type="ARBA" id="ARBA00049106"/>
    </source>
</evidence>
<comment type="caution">
    <text evidence="3">The sequence shown here is derived from an EMBL/GenBank/DDBJ whole genome shotgun (WGS) entry which is preliminary data.</text>
</comment>
<evidence type="ECO:0008006" key="5">
    <source>
        <dbReference type="Google" id="ProtNLM"/>
    </source>
</evidence>
<evidence type="ECO:0000256" key="1">
    <source>
        <dbReference type="ARBA" id="ARBA00008710"/>
    </source>
</evidence>
<dbReference type="GO" id="GO:0016491">
    <property type="term" value="F:oxidoreductase activity"/>
    <property type="evidence" value="ECO:0007669"/>
    <property type="project" value="InterPro"/>
</dbReference>
<dbReference type="InterPro" id="IPR012349">
    <property type="entry name" value="Split_barrel_FMN-bd"/>
</dbReference>
<dbReference type="InterPro" id="IPR004378">
    <property type="entry name" value="F420H2_quin_Rdtase"/>
</dbReference>
<dbReference type="PANTHER" id="PTHR39428">
    <property type="entry name" value="F420H(2)-DEPENDENT QUINONE REDUCTASE RV1261C"/>
    <property type="match status" value="1"/>
</dbReference>
<dbReference type="NCBIfam" id="TIGR00026">
    <property type="entry name" value="hi_GC_TIGR00026"/>
    <property type="match status" value="1"/>
</dbReference>
<dbReference type="GO" id="GO:0070967">
    <property type="term" value="F:coenzyme F420 binding"/>
    <property type="evidence" value="ECO:0007669"/>
    <property type="project" value="TreeGrafter"/>
</dbReference>
<sequence>MADLDKQRLTDANRKVIESFRRNGGRVPGWFQDGESLLLLTTVGARSGRPRTSPVMYRREEDRVLIFGSYAGADRHPDWYHNLVKNPEVTVEIGDGTTIETYSARATVLQGEERDRVYAAQARDIPQFAEYQTKTDRIIPVVALHRTTADERA</sequence>
<organism evidence="3 4">
    <name type="scientific">Sphaerisporangium rufum</name>
    <dbReference type="NCBI Taxonomy" id="1381558"/>
    <lineage>
        <taxon>Bacteria</taxon>
        <taxon>Bacillati</taxon>
        <taxon>Actinomycetota</taxon>
        <taxon>Actinomycetes</taxon>
        <taxon>Streptosporangiales</taxon>
        <taxon>Streptosporangiaceae</taxon>
        <taxon>Sphaerisporangium</taxon>
    </lineage>
</organism>
<protein>
    <recommendedName>
        <fullName evidence="5">Nitroreductase family deazaflavin-dependent oxidoreductase</fullName>
    </recommendedName>
</protein>